<dbReference type="Gene3D" id="1.20.1560.10">
    <property type="entry name" value="ABC transporter type 1, transmembrane domain"/>
    <property type="match status" value="1"/>
</dbReference>
<evidence type="ECO:0000313" key="14">
    <source>
        <dbReference type="EMBL" id="SCF00495.1"/>
    </source>
</evidence>
<evidence type="ECO:0000256" key="8">
    <source>
        <dbReference type="ARBA" id="ARBA00022989"/>
    </source>
</evidence>
<dbReference type="InterPro" id="IPR011527">
    <property type="entry name" value="ABC1_TM_dom"/>
</dbReference>
<dbReference type="GO" id="GO:0015421">
    <property type="term" value="F:ABC-type oligopeptide transporter activity"/>
    <property type="evidence" value="ECO:0007669"/>
    <property type="project" value="TreeGrafter"/>
</dbReference>
<evidence type="ECO:0000256" key="9">
    <source>
        <dbReference type="ARBA" id="ARBA00023136"/>
    </source>
</evidence>
<evidence type="ECO:0000313" key="15">
    <source>
        <dbReference type="Proteomes" id="UP000198242"/>
    </source>
</evidence>
<dbReference type="GO" id="GO:0016887">
    <property type="term" value="F:ATP hydrolysis activity"/>
    <property type="evidence" value="ECO:0007669"/>
    <property type="project" value="InterPro"/>
</dbReference>
<keyword evidence="5 11" id="KW-0812">Transmembrane</keyword>
<dbReference type="InterPro" id="IPR039421">
    <property type="entry name" value="Type_1_exporter"/>
</dbReference>
<dbReference type="RefSeq" id="WP_089006656.1">
    <property type="nucleotide sequence ID" value="NZ_LT607411.1"/>
</dbReference>
<dbReference type="Proteomes" id="UP000198242">
    <property type="component" value="Chromosome I"/>
</dbReference>
<dbReference type="SMART" id="SM00382">
    <property type="entry name" value="AAA"/>
    <property type="match status" value="1"/>
</dbReference>
<feature type="transmembrane region" description="Helical" evidence="11">
    <location>
        <begin position="142"/>
        <end position="163"/>
    </location>
</feature>
<dbReference type="Pfam" id="PF00005">
    <property type="entry name" value="ABC_tran"/>
    <property type="match status" value="1"/>
</dbReference>
<gene>
    <name evidence="14" type="ORF">GA0074695_2818</name>
</gene>
<evidence type="ECO:0000256" key="10">
    <source>
        <dbReference type="SAM" id="MobiDB-lite"/>
    </source>
</evidence>
<name>A0A1C4WW84_MICVI</name>
<dbReference type="InterPro" id="IPR003593">
    <property type="entry name" value="AAA+_ATPase"/>
</dbReference>
<evidence type="ECO:0000259" key="13">
    <source>
        <dbReference type="PROSITE" id="PS50929"/>
    </source>
</evidence>
<evidence type="ECO:0000259" key="12">
    <source>
        <dbReference type="PROSITE" id="PS50893"/>
    </source>
</evidence>
<keyword evidence="15" id="KW-1185">Reference proteome</keyword>
<dbReference type="SUPFAM" id="SSF90123">
    <property type="entry name" value="ABC transporter transmembrane region"/>
    <property type="match status" value="1"/>
</dbReference>
<dbReference type="PANTHER" id="PTHR43394:SF1">
    <property type="entry name" value="ATP-BINDING CASSETTE SUB-FAMILY B MEMBER 10, MITOCHONDRIAL"/>
    <property type="match status" value="1"/>
</dbReference>
<dbReference type="PROSITE" id="PS50929">
    <property type="entry name" value="ABC_TM1F"/>
    <property type="match status" value="1"/>
</dbReference>
<feature type="transmembrane region" description="Helical" evidence="11">
    <location>
        <begin position="169"/>
        <end position="186"/>
    </location>
</feature>
<evidence type="ECO:0000256" key="1">
    <source>
        <dbReference type="ARBA" id="ARBA00004651"/>
    </source>
</evidence>
<keyword evidence="2" id="KW-0813">Transport</keyword>
<keyword evidence="4" id="KW-0997">Cell inner membrane</keyword>
<evidence type="ECO:0000256" key="7">
    <source>
        <dbReference type="ARBA" id="ARBA00022840"/>
    </source>
</evidence>
<keyword evidence="3" id="KW-1003">Cell membrane</keyword>
<dbReference type="SUPFAM" id="SSF52540">
    <property type="entry name" value="P-loop containing nucleoside triphosphate hydrolases"/>
    <property type="match status" value="1"/>
</dbReference>
<comment type="subcellular location">
    <subcellularLocation>
        <location evidence="1">Cell membrane</location>
        <topology evidence="1">Multi-pass membrane protein</topology>
    </subcellularLocation>
</comment>
<feature type="transmembrane region" description="Helical" evidence="11">
    <location>
        <begin position="26"/>
        <end position="47"/>
    </location>
</feature>
<reference evidence="15" key="1">
    <citation type="submission" date="2016-06" db="EMBL/GenBank/DDBJ databases">
        <authorList>
            <person name="Varghese N."/>
            <person name="Submissions Spin"/>
        </authorList>
    </citation>
    <scope>NUCLEOTIDE SEQUENCE [LARGE SCALE GENOMIC DNA]</scope>
    <source>
        <strain evidence="15">DSM 43909</strain>
    </source>
</reference>
<dbReference type="InterPro" id="IPR036640">
    <property type="entry name" value="ABC1_TM_sf"/>
</dbReference>
<proteinExistence type="predicted"/>
<feature type="transmembrane region" description="Helical" evidence="11">
    <location>
        <begin position="67"/>
        <end position="85"/>
    </location>
</feature>
<evidence type="ECO:0000256" key="2">
    <source>
        <dbReference type="ARBA" id="ARBA00022448"/>
    </source>
</evidence>
<dbReference type="InterPro" id="IPR027417">
    <property type="entry name" value="P-loop_NTPase"/>
</dbReference>
<keyword evidence="8 11" id="KW-1133">Transmembrane helix</keyword>
<protein>
    <submittedName>
        <fullName evidence="14">ATP-binding cassette, subfamily C</fullName>
    </submittedName>
</protein>
<organism evidence="14 15">
    <name type="scientific">Micromonospora viridifaciens</name>
    <dbReference type="NCBI Taxonomy" id="1881"/>
    <lineage>
        <taxon>Bacteria</taxon>
        <taxon>Bacillati</taxon>
        <taxon>Actinomycetota</taxon>
        <taxon>Actinomycetes</taxon>
        <taxon>Micromonosporales</taxon>
        <taxon>Micromonosporaceae</taxon>
        <taxon>Micromonospora</taxon>
    </lineage>
</organism>
<dbReference type="GO" id="GO:0005886">
    <property type="term" value="C:plasma membrane"/>
    <property type="evidence" value="ECO:0007669"/>
    <property type="project" value="UniProtKB-SubCell"/>
</dbReference>
<evidence type="ECO:0000256" key="4">
    <source>
        <dbReference type="ARBA" id="ARBA00022519"/>
    </source>
</evidence>
<dbReference type="PANTHER" id="PTHR43394">
    <property type="entry name" value="ATP-DEPENDENT PERMEASE MDL1, MITOCHONDRIAL"/>
    <property type="match status" value="1"/>
</dbReference>
<keyword evidence="6" id="KW-0547">Nucleotide-binding</keyword>
<feature type="domain" description="ABC transporter" evidence="12">
    <location>
        <begin position="358"/>
        <end position="591"/>
    </location>
</feature>
<dbReference type="InterPro" id="IPR003439">
    <property type="entry name" value="ABC_transporter-like_ATP-bd"/>
</dbReference>
<dbReference type="AlphaFoldDB" id="A0A1C4WW84"/>
<dbReference type="PROSITE" id="PS50893">
    <property type="entry name" value="ABC_TRANSPORTER_2"/>
    <property type="match status" value="1"/>
</dbReference>
<dbReference type="OrthoDB" id="9806127at2"/>
<dbReference type="Gene3D" id="3.40.50.300">
    <property type="entry name" value="P-loop containing nucleotide triphosphate hydrolases"/>
    <property type="match status" value="1"/>
</dbReference>
<keyword evidence="7 14" id="KW-0067">ATP-binding</keyword>
<feature type="region of interest" description="Disordered" evidence="10">
    <location>
        <begin position="323"/>
        <end position="354"/>
    </location>
</feature>
<evidence type="ECO:0000256" key="5">
    <source>
        <dbReference type="ARBA" id="ARBA00022692"/>
    </source>
</evidence>
<sequence>MTGLPVADRAAVRRAALNLIALDRRAVAIVLVLHGAAAVAGLAAPRLLGRIVDEVAAGAGAAVVDRLALAIGGCVLAQGLLARYAQYAGHRFGERAVARLREEFVSRTLDLPVSVVERAGTGELATRSSVDVTTVGTTVRDVVPVIVIASTQLSLLFGAIFLLHPLLGLAAFTGLPSILVVTRWYLRRARPAYLAEGAATAELTEALTTTAEGARTVEALRLGADRIAYGTQRIGQVWATRRATLALRSVFFPVVEASYALPIAAVLLIGGFFLTRGMVTLGEVVAAALYLQQAIDPMDRLLQWVEQAQRGLASFARVLGVGQKTEPDNRSDSATVTPATVGIPEPRGTTPGPSGQRLVVHNARFSYSNGHDVLHGIDLEVRPGEWLAIVGPSGAGKSTLARLLAGIDAPREGVVSLDGRPITDLDPAERRRRIALVTQEHHVFIGSLRDNLAFAAPGATDDQMRSALVAVGADWYADLPDGLDTQLGDGARELAAADAQQLALARLVLADPHTLILDEATAALDPTTARRTEQALAAVVTGRTVIAIAHRLNTAHAADRVAVLEDGRITELGSHEDLVRAGGAYAALWHSWHGVRCR</sequence>
<dbReference type="FunFam" id="3.40.50.300:FF:001001">
    <property type="entry name" value="Multidrug ABC transporter ATP-binding protein"/>
    <property type="match status" value="1"/>
</dbReference>
<evidence type="ECO:0000256" key="6">
    <source>
        <dbReference type="ARBA" id="ARBA00022741"/>
    </source>
</evidence>
<evidence type="ECO:0000256" key="3">
    <source>
        <dbReference type="ARBA" id="ARBA00022475"/>
    </source>
</evidence>
<dbReference type="CDD" id="cd07346">
    <property type="entry name" value="ABC_6TM_exporters"/>
    <property type="match status" value="1"/>
</dbReference>
<feature type="domain" description="ABC transmembrane type-1" evidence="13">
    <location>
        <begin position="28"/>
        <end position="310"/>
    </location>
</feature>
<dbReference type="Pfam" id="PF00664">
    <property type="entry name" value="ABC_membrane"/>
    <property type="match status" value="1"/>
</dbReference>
<feature type="transmembrane region" description="Helical" evidence="11">
    <location>
        <begin position="250"/>
        <end position="274"/>
    </location>
</feature>
<keyword evidence="9 11" id="KW-0472">Membrane</keyword>
<evidence type="ECO:0000256" key="11">
    <source>
        <dbReference type="SAM" id="Phobius"/>
    </source>
</evidence>
<dbReference type="EMBL" id="LT607411">
    <property type="protein sequence ID" value="SCF00495.1"/>
    <property type="molecule type" value="Genomic_DNA"/>
</dbReference>
<dbReference type="GO" id="GO:0005524">
    <property type="term" value="F:ATP binding"/>
    <property type="evidence" value="ECO:0007669"/>
    <property type="project" value="UniProtKB-KW"/>
</dbReference>
<accession>A0A1C4WW84</accession>